<feature type="transmembrane region" description="Helical" evidence="7">
    <location>
        <begin position="22"/>
        <end position="43"/>
    </location>
</feature>
<organism evidence="8 9">
    <name type="scientific">Aquarana catesbeiana</name>
    <name type="common">American bullfrog</name>
    <name type="synonym">Rana catesbeiana</name>
    <dbReference type="NCBI Taxonomy" id="8400"/>
    <lineage>
        <taxon>Eukaryota</taxon>
        <taxon>Metazoa</taxon>
        <taxon>Chordata</taxon>
        <taxon>Craniata</taxon>
        <taxon>Vertebrata</taxon>
        <taxon>Euteleostomi</taxon>
        <taxon>Amphibia</taxon>
        <taxon>Batrachia</taxon>
        <taxon>Anura</taxon>
        <taxon>Neobatrachia</taxon>
        <taxon>Ranoidea</taxon>
        <taxon>Ranidae</taxon>
        <taxon>Aquarana</taxon>
    </lineage>
</organism>
<keyword evidence="6" id="KW-0325">Glycoprotein</keyword>
<protein>
    <recommendedName>
        <fullName evidence="10">Dual oxidase maturation factor 1</fullName>
    </recommendedName>
</protein>
<dbReference type="OrthoDB" id="10042652at2759"/>
<dbReference type="GO" id="GO:0015031">
    <property type="term" value="P:protein transport"/>
    <property type="evidence" value="ECO:0007669"/>
    <property type="project" value="InterPro"/>
</dbReference>
<gene>
    <name evidence="8" type="ORF">AB205_0054990</name>
</gene>
<name>A0A2G9S4W1_AQUCT</name>
<dbReference type="Proteomes" id="UP000228934">
    <property type="component" value="Unassembled WGS sequence"/>
</dbReference>
<keyword evidence="3 7" id="KW-0812">Transmembrane</keyword>
<comment type="subcellular location">
    <subcellularLocation>
        <location evidence="1">Membrane</location>
        <topology evidence="1">Multi-pass membrane protein</topology>
    </subcellularLocation>
</comment>
<feature type="transmembrane region" description="Helical" evidence="7">
    <location>
        <begin position="176"/>
        <end position="196"/>
    </location>
</feature>
<dbReference type="AlphaFoldDB" id="A0A2G9S4W1"/>
<feature type="transmembrane region" description="Helical" evidence="7">
    <location>
        <begin position="202"/>
        <end position="225"/>
    </location>
</feature>
<keyword evidence="4 7" id="KW-1133">Transmembrane helix</keyword>
<dbReference type="EMBL" id="KV926581">
    <property type="protein sequence ID" value="PIO35115.1"/>
    <property type="molecule type" value="Genomic_DNA"/>
</dbReference>
<dbReference type="InterPro" id="IPR018469">
    <property type="entry name" value="Dual_oxidase_maturation_fac"/>
</dbReference>
<evidence type="ECO:0000256" key="6">
    <source>
        <dbReference type="ARBA" id="ARBA00023180"/>
    </source>
</evidence>
<evidence type="ECO:0000313" key="9">
    <source>
        <dbReference type="Proteomes" id="UP000228934"/>
    </source>
</evidence>
<evidence type="ECO:0000256" key="7">
    <source>
        <dbReference type="SAM" id="Phobius"/>
    </source>
</evidence>
<dbReference type="GO" id="GO:0005789">
    <property type="term" value="C:endoplasmic reticulum membrane"/>
    <property type="evidence" value="ECO:0007669"/>
    <property type="project" value="InterPro"/>
</dbReference>
<evidence type="ECO:0000256" key="2">
    <source>
        <dbReference type="ARBA" id="ARBA00009816"/>
    </source>
</evidence>
<keyword evidence="5 7" id="KW-0472">Membrane</keyword>
<comment type="similarity">
    <text evidence="2">Belongs to the DUOXA family.</text>
</comment>
<evidence type="ECO:0000256" key="3">
    <source>
        <dbReference type="ARBA" id="ARBA00022692"/>
    </source>
</evidence>
<feature type="transmembrane region" description="Helical" evidence="7">
    <location>
        <begin position="88"/>
        <end position="106"/>
    </location>
</feature>
<keyword evidence="9" id="KW-1185">Reference proteome</keyword>
<accession>A0A2G9S4W1</accession>
<evidence type="ECO:0000256" key="4">
    <source>
        <dbReference type="ARBA" id="ARBA00022989"/>
    </source>
</evidence>
<evidence type="ECO:0008006" key="10">
    <source>
        <dbReference type="Google" id="ProtNLM"/>
    </source>
</evidence>
<feature type="transmembrane region" description="Helical" evidence="7">
    <location>
        <begin position="246"/>
        <end position="270"/>
    </location>
</feature>
<sequence length="312" mass="35473">MHESVFPFYLRPRTPFLFDTKIVEIIIICMITAATFIIILPGIRGKLRTFWIVKVLTSLFIGTVILSVNFTCDWEVGSITVTTVYKSFSHTMVNASIGLWVGLRGLNITLTGDPIHQFNETINYNERFSWETRIQYDTDYQEGLERGLPNPILYVAEKFISISPCRLHQQYCASSYYASALMWCAFCAWILSNVLFCVPVPLYGIYMMFATAVCIIFSLISFATVRQVPICNIHFGTSILRTRFGFSFWISFATGLVCLFISITLLTVHIKSPAFLRHLFSGRDNEEVCPKSENEEGGAVIDNETVTMMTQL</sequence>
<dbReference type="PANTHER" id="PTHR31158">
    <property type="entry name" value="DUAL OXIDASE 2"/>
    <property type="match status" value="1"/>
</dbReference>
<dbReference type="Pfam" id="PF10204">
    <property type="entry name" value="DuoxA"/>
    <property type="match status" value="1"/>
</dbReference>
<evidence type="ECO:0000256" key="1">
    <source>
        <dbReference type="ARBA" id="ARBA00004141"/>
    </source>
</evidence>
<proteinExistence type="inferred from homology"/>
<evidence type="ECO:0000313" key="8">
    <source>
        <dbReference type="EMBL" id="PIO35115.1"/>
    </source>
</evidence>
<feature type="transmembrane region" description="Helical" evidence="7">
    <location>
        <begin position="50"/>
        <end position="68"/>
    </location>
</feature>
<evidence type="ECO:0000256" key="5">
    <source>
        <dbReference type="ARBA" id="ARBA00023136"/>
    </source>
</evidence>
<reference evidence="9" key="1">
    <citation type="journal article" date="2017" name="Nat. Commun.">
        <title>The North American bullfrog draft genome provides insight into hormonal regulation of long noncoding RNA.</title>
        <authorList>
            <person name="Hammond S.A."/>
            <person name="Warren R.L."/>
            <person name="Vandervalk B.P."/>
            <person name="Kucuk E."/>
            <person name="Khan H."/>
            <person name="Gibb E.A."/>
            <person name="Pandoh P."/>
            <person name="Kirk H."/>
            <person name="Zhao Y."/>
            <person name="Jones M."/>
            <person name="Mungall A.J."/>
            <person name="Coope R."/>
            <person name="Pleasance S."/>
            <person name="Moore R.A."/>
            <person name="Holt R.A."/>
            <person name="Round J.M."/>
            <person name="Ohora S."/>
            <person name="Walle B.V."/>
            <person name="Veldhoen N."/>
            <person name="Helbing C.C."/>
            <person name="Birol I."/>
        </authorList>
    </citation>
    <scope>NUCLEOTIDE SEQUENCE [LARGE SCALE GENOMIC DNA]</scope>
</reference>
<dbReference type="PANTHER" id="PTHR31158:SF12">
    <property type="entry name" value="DUAL OXIDASE MATURATION FACTOR 1"/>
    <property type="match status" value="1"/>
</dbReference>